<sequence>MNRNVANNSARGGGSCMCLAFVLAMFGALSPYWVWNYGWNLNGTTSTVGTGTLVVSASSNQFRCGWWSTCIVTKQWNEFDDFNGTACEAPYFDEFGKYGFCDGGEGGSFQRPGKVNTIRALAITTTVFLFIGTILSCVSPSAGGSRAGFAAAACSLIAMCTSCAAFAVATTFDWYNDLRRGAVSLPFIASTTECGDSGCLFLQNEPNRIMNWGPAFWSFVTVFILTVCTTTSLFAAAKSLDEDTDLDGSYGSGSGQYGAADDFAYGSTAAKNA</sequence>
<gene>
    <name evidence="2" type="ORF">FCC1311_074042</name>
</gene>
<feature type="transmembrane region" description="Helical" evidence="1">
    <location>
        <begin position="215"/>
        <end position="236"/>
    </location>
</feature>
<evidence type="ECO:0000313" key="3">
    <source>
        <dbReference type="Proteomes" id="UP000241890"/>
    </source>
</evidence>
<accession>A0A2R5GRC2</accession>
<proteinExistence type="predicted"/>
<name>A0A2R5GRC2_9STRA</name>
<keyword evidence="1" id="KW-1133">Transmembrane helix</keyword>
<organism evidence="2 3">
    <name type="scientific">Hondaea fermentalgiana</name>
    <dbReference type="NCBI Taxonomy" id="2315210"/>
    <lineage>
        <taxon>Eukaryota</taxon>
        <taxon>Sar</taxon>
        <taxon>Stramenopiles</taxon>
        <taxon>Bigyra</taxon>
        <taxon>Labyrinthulomycetes</taxon>
        <taxon>Thraustochytrida</taxon>
        <taxon>Thraustochytriidae</taxon>
        <taxon>Hondaea</taxon>
    </lineage>
</organism>
<comment type="caution">
    <text evidence="2">The sequence shown here is derived from an EMBL/GenBank/DDBJ whole genome shotgun (WGS) entry which is preliminary data.</text>
</comment>
<keyword evidence="3" id="KW-1185">Reference proteome</keyword>
<protein>
    <submittedName>
        <fullName evidence="2">Uncharacterized protein</fullName>
    </submittedName>
</protein>
<keyword evidence="1" id="KW-0472">Membrane</keyword>
<dbReference type="EMBL" id="BEYU01000092">
    <property type="protein sequence ID" value="GBG31183.1"/>
    <property type="molecule type" value="Genomic_DNA"/>
</dbReference>
<feature type="transmembrane region" description="Helical" evidence="1">
    <location>
        <begin position="12"/>
        <end position="35"/>
    </location>
</feature>
<dbReference type="AlphaFoldDB" id="A0A2R5GRC2"/>
<feature type="transmembrane region" description="Helical" evidence="1">
    <location>
        <begin position="118"/>
        <end position="138"/>
    </location>
</feature>
<evidence type="ECO:0000313" key="2">
    <source>
        <dbReference type="EMBL" id="GBG31183.1"/>
    </source>
</evidence>
<keyword evidence="1" id="KW-0812">Transmembrane</keyword>
<feature type="transmembrane region" description="Helical" evidence="1">
    <location>
        <begin position="150"/>
        <end position="172"/>
    </location>
</feature>
<reference evidence="2 3" key="1">
    <citation type="submission" date="2017-12" db="EMBL/GenBank/DDBJ databases">
        <title>Sequencing, de novo assembly and annotation of complete genome of a new Thraustochytrid species, strain FCC1311.</title>
        <authorList>
            <person name="Sedici K."/>
            <person name="Godart F."/>
            <person name="Aiese Cigliano R."/>
            <person name="Sanseverino W."/>
            <person name="Barakat M."/>
            <person name="Ortet P."/>
            <person name="Marechal E."/>
            <person name="Cagnac O."/>
            <person name="Amato A."/>
        </authorList>
    </citation>
    <scope>NUCLEOTIDE SEQUENCE [LARGE SCALE GENOMIC DNA]</scope>
</reference>
<dbReference type="InParanoid" id="A0A2R5GRC2"/>
<evidence type="ECO:0000256" key="1">
    <source>
        <dbReference type="SAM" id="Phobius"/>
    </source>
</evidence>
<dbReference type="Proteomes" id="UP000241890">
    <property type="component" value="Unassembled WGS sequence"/>
</dbReference>